<dbReference type="OrthoDB" id="4743193at2759"/>
<keyword evidence="3" id="KW-1185">Reference proteome</keyword>
<gene>
    <name evidence="2" type="ORF">FIBSPDRAFT_670214</name>
</gene>
<feature type="domain" description="DUF6589" evidence="1">
    <location>
        <begin position="1"/>
        <end position="76"/>
    </location>
</feature>
<protein>
    <recommendedName>
        <fullName evidence="1">DUF6589 domain-containing protein</fullName>
    </recommendedName>
</protein>
<dbReference type="Pfam" id="PF20231">
    <property type="entry name" value="DUF6589"/>
    <property type="match status" value="1"/>
</dbReference>
<dbReference type="STRING" id="436010.A0A166VIK7"/>
<reference evidence="2 3" key="1">
    <citation type="journal article" date="2016" name="Mol. Biol. Evol.">
        <title>Comparative Genomics of Early-Diverging Mushroom-Forming Fungi Provides Insights into the Origins of Lignocellulose Decay Capabilities.</title>
        <authorList>
            <person name="Nagy L.G."/>
            <person name="Riley R."/>
            <person name="Tritt A."/>
            <person name="Adam C."/>
            <person name="Daum C."/>
            <person name="Floudas D."/>
            <person name="Sun H."/>
            <person name="Yadav J.S."/>
            <person name="Pangilinan J."/>
            <person name="Larsson K.H."/>
            <person name="Matsuura K."/>
            <person name="Barry K."/>
            <person name="Labutti K."/>
            <person name="Kuo R."/>
            <person name="Ohm R.A."/>
            <person name="Bhattacharya S.S."/>
            <person name="Shirouzu T."/>
            <person name="Yoshinaga Y."/>
            <person name="Martin F.M."/>
            <person name="Grigoriev I.V."/>
            <person name="Hibbett D.S."/>
        </authorList>
    </citation>
    <scope>NUCLEOTIDE SEQUENCE [LARGE SCALE GENOMIC DNA]</scope>
    <source>
        <strain evidence="2 3">CBS 109695</strain>
    </source>
</reference>
<name>A0A166VIK7_9AGAM</name>
<dbReference type="InterPro" id="IPR046496">
    <property type="entry name" value="DUF6589"/>
</dbReference>
<dbReference type="AlphaFoldDB" id="A0A166VIK7"/>
<dbReference type="Proteomes" id="UP000076532">
    <property type="component" value="Unassembled WGS sequence"/>
</dbReference>
<evidence type="ECO:0000259" key="1">
    <source>
        <dbReference type="Pfam" id="PF20231"/>
    </source>
</evidence>
<feature type="non-terminal residue" evidence="2">
    <location>
        <position position="118"/>
    </location>
</feature>
<evidence type="ECO:0000313" key="3">
    <source>
        <dbReference type="Proteomes" id="UP000076532"/>
    </source>
</evidence>
<feature type="non-terminal residue" evidence="2">
    <location>
        <position position="1"/>
    </location>
</feature>
<organism evidence="2 3">
    <name type="scientific">Athelia psychrophila</name>
    <dbReference type="NCBI Taxonomy" id="1759441"/>
    <lineage>
        <taxon>Eukaryota</taxon>
        <taxon>Fungi</taxon>
        <taxon>Dikarya</taxon>
        <taxon>Basidiomycota</taxon>
        <taxon>Agaricomycotina</taxon>
        <taxon>Agaricomycetes</taxon>
        <taxon>Agaricomycetidae</taxon>
        <taxon>Atheliales</taxon>
        <taxon>Atheliaceae</taxon>
        <taxon>Athelia</taxon>
    </lineage>
</organism>
<accession>A0A166VIK7</accession>
<dbReference type="EMBL" id="KV417484">
    <property type="protein sequence ID" value="KZP32767.1"/>
    <property type="molecule type" value="Genomic_DNA"/>
</dbReference>
<sequence>VRYNLMVNPTGKEGHWRGADWVEEANNMFAKHDFGGNGVNFTKERVIEESPLVDIYRSCHHNIERNFHINGLTQRHAKPNLKLTFAVLAAYFKEHGLHTHQTGRQAAYTISDKIDDGI</sequence>
<evidence type="ECO:0000313" key="2">
    <source>
        <dbReference type="EMBL" id="KZP32767.1"/>
    </source>
</evidence>
<proteinExistence type="predicted"/>